<feature type="compositionally biased region" description="Basic and acidic residues" evidence="1">
    <location>
        <begin position="113"/>
        <end position="126"/>
    </location>
</feature>
<organism evidence="2 3">
    <name type="scientific">Cryoendolithus antarcticus</name>
    <dbReference type="NCBI Taxonomy" id="1507870"/>
    <lineage>
        <taxon>Eukaryota</taxon>
        <taxon>Fungi</taxon>
        <taxon>Dikarya</taxon>
        <taxon>Ascomycota</taxon>
        <taxon>Pezizomycotina</taxon>
        <taxon>Dothideomycetes</taxon>
        <taxon>Dothideomycetidae</taxon>
        <taxon>Cladosporiales</taxon>
        <taxon>Cladosporiaceae</taxon>
        <taxon>Cryoendolithus</taxon>
    </lineage>
</organism>
<name>A0A1V8S7Z3_9PEZI</name>
<protein>
    <submittedName>
        <fullName evidence="2">Uncharacterized protein</fullName>
    </submittedName>
</protein>
<proteinExistence type="predicted"/>
<comment type="caution">
    <text evidence="2">The sequence shown here is derived from an EMBL/GenBank/DDBJ whole genome shotgun (WGS) entry which is preliminary data.</text>
</comment>
<dbReference type="AlphaFoldDB" id="A0A1V8S7Z3"/>
<dbReference type="Proteomes" id="UP000192596">
    <property type="component" value="Unassembled WGS sequence"/>
</dbReference>
<evidence type="ECO:0000256" key="1">
    <source>
        <dbReference type="SAM" id="MobiDB-lite"/>
    </source>
</evidence>
<sequence length="132" mass="14819">MSLQNIIVQHDAAGLGIESKQKLEKHLQKITKATSTLYTTSIFQTEQIQFLHKKNTEAETRRTTKSVVLGRGEGKVMSYDDLVTARLKRAEKDAAKEHRPGKGRRKRNAAAEMSDKAVDTLRRNRATEATAI</sequence>
<dbReference type="STRING" id="1507870.A0A1V8S7Z3"/>
<dbReference type="EMBL" id="NAJO01000167">
    <property type="protein sequence ID" value="OQN95117.1"/>
    <property type="molecule type" value="Genomic_DNA"/>
</dbReference>
<evidence type="ECO:0000313" key="3">
    <source>
        <dbReference type="Proteomes" id="UP000192596"/>
    </source>
</evidence>
<dbReference type="InParanoid" id="A0A1V8S7Z3"/>
<feature type="region of interest" description="Disordered" evidence="1">
    <location>
        <begin position="91"/>
        <end position="132"/>
    </location>
</feature>
<feature type="compositionally biased region" description="Basic and acidic residues" evidence="1">
    <location>
        <begin position="91"/>
        <end position="100"/>
    </location>
</feature>
<dbReference type="OrthoDB" id="4357141at2759"/>
<keyword evidence="3" id="KW-1185">Reference proteome</keyword>
<reference evidence="3" key="1">
    <citation type="submission" date="2017-03" db="EMBL/GenBank/DDBJ databases">
        <title>Genomes of endolithic fungi from Antarctica.</title>
        <authorList>
            <person name="Coleine C."/>
            <person name="Masonjones S."/>
            <person name="Stajich J.E."/>
        </authorList>
    </citation>
    <scope>NUCLEOTIDE SEQUENCE [LARGE SCALE GENOMIC DNA]</scope>
    <source>
        <strain evidence="3">CCFEE 5527</strain>
    </source>
</reference>
<gene>
    <name evidence="2" type="ORF">B0A48_18868</name>
</gene>
<accession>A0A1V8S7Z3</accession>
<evidence type="ECO:0000313" key="2">
    <source>
        <dbReference type="EMBL" id="OQN95117.1"/>
    </source>
</evidence>